<feature type="compositionally biased region" description="Low complexity" evidence="1">
    <location>
        <begin position="46"/>
        <end position="58"/>
    </location>
</feature>
<keyword evidence="4" id="KW-1185">Reference proteome</keyword>
<name>A0A1W6YJY1_9BORD</name>
<accession>A0A1W6YJY1</accession>
<evidence type="ECO:0000256" key="1">
    <source>
        <dbReference type="SAM" id="MobiDB-lite"/>
    </source>
</evidence>
<feature type="region of interest" description="Disordered" evidence="1">
    <location>
        <begin position="32"/>
        <end position="73"/>
    </location>
</feature>
<gene>
    <name evidence="3" type="ORF">CAL12_11190</name>
</gene>
<dbReference type="Proteomes" id="UP000194151">
    <property type="component" value="Chromosome"/>
</dbReference>
<evidence type="ECO:0000313" key="3">
    <source>
        <dbReference type="EMBL" id="ARP81348.1"/>
    </source>
</evidence>
<dbReference type="KEGG" id="bgv:CAL12_11190"/>
<keyword evidence="2" id="KW-0732">Signal</keyword>
<reference evidence="3 4" key="1">
    <citation type="submission" date="2017-05" db="EMBL/GenBank/DDBJ databases">
        <title>Complete and WGS of Bordetella genogroups.</title>
        <authorList>
            <person name="Spilker T."/>
            <person name="LiPuma J."/>
        </authorList>
    </citation>
    <scope>NUCLEOTIDE SEQUENCE [LARGE SCALE GENOMIC DNA]</scope>
    <source>
        <strain evidence="3 4">AU19157</strain>
    </source>
</reference>
<proteinExistence type="predicted"/>
<evidence type="ECO:0000313" key="4">
    <source>
        <dbReference type="Proteomes" id="UP000194151"/>
    </source>
</evidence>
<protein>
    <recommendedName>
        <fullName evidence="5">Lipoprotein</fullName>
    </recommendedName>
</protein>
<dbReference type="EMBL" id="CP021108">
    <property type="protein sequence ID" value="ARP81348.1"/>
    <property type="molecule type" value="Genomic_DNA"/>
</dbReference>
<dbReference type="AlphaFoldDB" id="A0A1W6YJY1"/>
<dbReference type="STRING" id="1416806.CAL12_11190"/>
<evidence type="ECO:0000256" key="2">
    <source>
        <dbReference type="SAM" id="SignalP"/>
    </source>
</evidence>
<organism evidence="3 4">
    <name type="scientific">Bordetella genomosp. 8</name>
    <dbReference type="NCBI Taxonomy" id="1416806"/>
    <lineage>
        <taxon>Bacteria</taxon>
        <taxon>Pseudomonadati</taxon>
        <taxon>Pseudomonadota</taxon>
        <taxon>Betaproteobacteria</taxon>
        <taxon>Burkholderiales</taxon>
        <taxon>Alcaligenaceae</taxon>
        <taxon>Bordetella</taxon>
    </lineage>
</organism>
<sequence length="73" mass="7688">MKPTPIRHSHARPAARWPMLLAAVAIACSLTACGGDHDDDDDAPSNPDTPTQPTNPDQPGMPQPPTPVMHCAP</sequence>
<feature type="chain" id="PRO_5013252835" description="Lipoprotein" evidence="2">
    <location>
        <begin position="35"/>
        <end position="73"/>
    </location>
</feature>
<dbReference type="PROSITE" id="PS51257">
    <property type="entry name" value="PROKAR_LIPOPROTEIN"/>
    <property type="match status" value="1"/>
</dbReference>
<evidence type="ECO:0008006" key="5">
    <source>
        <dbReference type="Google" id="ProtNLM"/>
    </source>
</evidence>
<feature type="signal peptide" evidence="2">
    <location>
        <begin position="1"/>
        <end position="34"/>
    </location>
</feature>